<name>A0A0W0D321_CANGB</name>
<dbReference type="PANTHER" id="PTHR10366:SF564">
    <property type="entry name" value="STEROL-4-ALPHA-CARBOXYLATE 3-DEHYDROGENASE, DECARBOXYLATING"/>
    <property type="match status" value="1"/>
</dbReference>
<dbReference type="InterPro" id="IPR050425">
    <property type="entry name" value="NAD(P)_dehydrat-like"/>
</dbReference>
<comment type="caution">
    <text evidence="4">The sequence shown here is derived from an EMBL/GenBank/DDBJ whole genome shotgun (WGS) entry which is preliminary data.</text>
</comment>
<dbReference type="VEuPathDB" id="FungiDB:CAGL0E05170g"/>
<feature type="domain" description="NAD-dependent epimerase/dehydratase" evidence="3">
    <location>
        <begin position="10"/>
        <end position="267"/>
    </location>
</feature>
<dbReference type="InterPro" id="IPR001509">
    <property type="entry name" value="Epimerase_deHydtase"/>
</dbReference>
<dbReference type="AlphaFoldDB" id="A0A0W0D321"/>
<dbReference type="Pfam" id="PF01370">
    <property type="entry name" value="Epimerase"/>
    <property type="match status" value="1"/>
</dbReference>
<gene>
    <name evidence="4" type="ORF">AO440_001040</name>
</gene>
<proteinExistence type="inferred from homology"/>
<dbReference type="FunFam" id="3.40.50.720:FF:000191">
    <property type="entry name" value="Methylglyoxal reductase (NADPH-dependent)"/>
    <property type="match status" value="1"/>
</dbReference>
<evidence type="ECO:0000259" key="3">
    <source>
        <dbReference type="Pfam" id="PF01370"/>
    </source>
</evidence>
<dbReference type="SUPFAM" id="SSF51735">
    <property type="entry name" value="NAD(P)-binding Rossmann-fold domains"/>
    <property type="match status" value="1"/>
</dbReference>
<dbReference type="VEuPathDB" id="FungiDB:B1J91_E05170g"/>
<keyword evidence="1" id="KW-0560">Oxidoreductase</keyword>
<evidence type="ECO:0000313" key="4">
    <source>
        <dbReference type="EMBL" id="KTA97829.1"/>
    </source>
</evidence>
<dbReference type="Gene3D" id="3.40.50.720">
    <property type="entry name" value="NAD(P)-binding Rossmann-like Domain"/>
    <property type="match status" value="1"/>
</dbReference>
<dbReference type="CDD" id="cd05227">
    <property type="entry name" value="AR_SDR_e"/>
    <property type="match status" value="1"/>
</dbReference>
<organism evidence="4 5">
    <name type="scientific">Candida glabrata</name>
    <name type="common">Yeast</name>
    <name type="synonym">Torulopsis glabrata</name>
    <dbReference type="NCBI Taxonomy" id="5478"/>
    <lineage>
        <taxon>Eukaryota</taxon>
        <taxon>Fungi</taxon>
        <taxon>Dikarya</taxon>
        <taxon>Ascomycota</taxon>
        <taxon>Saccharomycotina</taxon>
        <taxon>Saccharomycetes</taxon>
        <taxon>Saccharomycetales</taxon>
        <taxon>Saccharomycetaceae</taxon>
        <taxon>Nakaseomyces</taxon>
    </lineage>
</organism>
<evidence type="ECO:0000313" key="5">
    <source>
        <dbReference type="Proteomes" id="UP000054886"/>
    </source>
</evidence>
<comment type="similarity">
    <text evidence="2">Belongs to the NAD(P)-dependent epimerase/dehydratase family. Dihydroflavonol-4-reductase subfamily.</text>
</comment>
<dbReference type="PANTHER" id="PTHR10366">
    <property type="entry name" value="NAD DEPENDENT EPIMERASE/DEHYDRATASE"/>
    <property type="match status" value="1"/>
</dbReference>
<sequence length="352" mass="39166">MASDNSNTTVFVSGATGFIAQHVVRQLLDQNYKVIGSVRSTEKGDHLKNVIFKGGDFNYEIVKDISDPTAFDHVFEKHGKDIKVVLHTASPFHFNTTDIEKDLLIPAVNGTKGILESIKKYAAQTVERVVVTSSFAANSSTVDMFYAKDSSKTITEESWNQDTWESCQSDPIRGYCGSKKFAEKAAWDFYNANKDSVKFKLSIINPVYVFGPQNYVEPGRKILNTSSEVINSLVHLKKDDPLPEFAGGHIDVRDVAKAHILAFQKDELIEQRLMLHAGLFTTQTLLDIINEQFPELKGKIPAGKPGTGNPDDALTPVDNSKTKKLLGFEFIDLKKDLYDTISQILEAEKNSN</sequence>
<dbReference type="GO" id="GO:0016616">
    <property type="term" value="F:oxidoreductase activity, acting on the CH-OH group of donors, NAD or NADP as acceptor"/>
    <property type="evidence" value="ECO:0007669"/>
    <property type="project" value="TreeGrafter"/>
</dbReference>
<dbReference type="Proteomes" id="UP000054886">
    <property type="component" value="Unassembled WGS sequence"/>
</dbReference>
<evidence type="ECO:0000256" key="2">
    <source>
        <dbReference type="ARBA" id="ARBA00023445"/>
    </source>
</evidence>
<accession>A0A0W0D321</accession>
<dbReference type="EMBL" id="LLZZ01000156">
    <property type="protein sequence ID" value="KTA97829.1"/>
    <property type="molecule type" value="Genomic_DNA"/>
</dbReference>
<dbReference type="VEuPathDB" id="FungiDB:GWK60_E04873"/>
<protein>
    <submittedName>
        <fullName evidence="4">NADPH-dependent methylglyoxal reductase GRE2</fullName>
    </submittedName>
</protein>
<dbReference type="VEuPathDB" id="FungiDB:GVI51_E04895"/>
<dbReference type="InterPro" id="IPR036291">
    <property type="entry name" value="NAD(P)-bd_dom_sf"/>
</dbReference>
<reference evidence="4 5" key="1">
    <citation type="submission" date="2015-10" db="EMBL/GenBank/DDBJ databases">
        <title>Draft genomes sequences of Candida glabrata isolates 1A, 1B, 2A, 2B, 3A and 3B.</title>
        <authorList>
            <person name="Haavelsrud O.E."/>
            <person name="Gaustad P."/>
        </authorList>
    </citation>
    <scope>NUCLEOTIDE SEQUENCE [LARGE SCALE GENOMIC DNA]</scope>
    <source>
        <strain evidence="4">910700640</strain>
    </source>
</reference>
<evidence type="ECO:0000256" key="1">
    <source>
        <dbReference type="ARBA" id="ARBA00023002"/>
    </source>
</evidence>